<sequence>MQKIKNIFYATLFTVLISLPAIITFSPKKAFATVIADCNGDVSKVCYSNRNGDMIYGKGKVTIVND</sequence>
<dbReference type="AlphaFoldDB" id="A0A7V5RQH0"/>
<reference evidence="2" key="1">
    <citation type="journal article" date="2020" name="mSystems">
        <title>Genome- and Community-Level Interaction Insights into Carbon Utilization and Element Cycling Functions of Hydrothermarchaeota in Hydrothermal Sediment.</title>
        <authorList>
            <person name="Zhou Z."/>
            <person name="Liu Y."/>
            <person name="Xu W."/>
            <person name="Pan J."/>
            <person name="Luo Z.H."/>
            <person name="Li M."/>
        </authorList>
    </citation>
    <scope>NUCLEOTIDE SEQUENCE [LARGE SCALE GENOMIC DNA]</scope>
    <source>
        <strain evidence="2">HyVt-460</strain>
    </source>
</reference>
<gene>
    <name evidence="2" type="ORF">ENJ15_06030</name>
</gene>
<keyword evidence="1" id="KW-0812">Transmembrane</keyword>
<evidence type="ECO:0000256" key="1">
    <source>
        <dbReference type="SAM" id="Phobius"/>
    </source>
</evidence>
<name>A0A7V5RQH0_CALAY</name>
<keyword evidence="1" id="KW-1133">Transmembrane helix</keyword>
<evidence type="ECO:0000313" key="2">
    <source>
        <dbReference type="EMBL" id="HHM02555.1"/>
    </source>
</evidence>
<proteinExistence type="predicted"/>
<organism evidence="2">
    <name type="scientific">Caldithrix abyssi</name>
    <dbReference type="NCBI Taxonomy" id="187145"/>
    <lineage>
        <taxon>Bacteria</taxon>
        <taxon>Pseudomonadati</taxon>
        <taxon>Calditrichota</taxon>
        <taxon>Calditrichia</taxon>
        <taxon>Calditrichales</taxon>
        <taxon>Calditrichaceae</taxon>
        <taxon>Caldithrix</taxon>
    </lineage>
</organism>
<comment type="caution">
    <text evidence="2">The sequence shown here is derived from an EMBL/GenBank/DDBJ whole genome shotgun (WGS) entry which is preliminary data.</text>
</comment>
<dbReference type="Proteomes" id="UP000885771">
    <property type="component" value="Unassembled WGS sequence"/>
</dbReference>
<protein>
    <submittedName>
        <fullName evidence="2">Uncharacterized protein</fullName>
    </submittedName>
</protein>
<keyword evidence="1" id="KW-0472">Membrane</keyword>
<accession>A0A7V5RQH0</accession>
<feature type="transmembrane region" description="Helical" evidence="1">
    <location>
        <begin position="7"/>
        <end position="25"/>
    </location>
</feature>
<dbReference type="EMBL" id="DRLI01000234">
    <property type="protein sequence ID" value="HHM02555.1"/>
    <property type="molecule type" value="Genomic_DNA"/>
</dbReference>